<name>R4XFF0_TAPDE</name>
<protein>
    <submittedName>
        <fullName evidence="2">Uncharacterized protein</fullName>
    </submittedName>
</protein>
<evidence type="ECO:0000313" key="2">
    <source>
        <dbReference type="EMBL" id="CCG84398.1"/>
    </source>
</evidence>
<evidence type="ECO:0000256" key="1">
    <source>
        <dbReference type="SAM" id="MobiDB-lite"/>
    </source>
</evidence>
<feature type="region of interest" description="Disordered" evidence="1">
    <location>
        <begin position="130"/>
        <end position="176"/>
    </location>
</feature>
<reference evidence="2 3" key="1">
    <citation type="journal article" date="2013" name="MBio">
        <title>Genome sequencing of the plant pathogen Taphrina deformans, the causal agent of peach leaf curl.</title>
        <authorList>
            <person name="Cisse O.H."/>
            <person name="Almeida J.M.G.C.F."/>
            <person name="Fonseca A."/>
            <person name="Kumar A.A."/>
            <person name="Salojaervi J."/>
            <person name="Overmyer K."/>
            <person name="Hauser P.M."/>
            <person name="Pagni M."/>
        </authorList>
    </citation>
    <scope>NUCLEOTIDE SEQUENCE [LARGE SCALE GENOMIC DNA]</scope>
    <source>
        <strain evidence="3">PYCC 5710 / ATCC 11124 / CBS 356.35 / IMI 108563 / JCM 9778 / NBRC 8474</strain>
    </source>
</reference>
<dbReference type="VEuPathDB" id="FungiDB:TAPDE_004854"/>
<evidence type="ECO:0000313" key="3">
    <source>
        <dbReference type="Proteomes" id="UP000013776"/>
    </source>
</evidence>
<sequence length="256" mass="29113">MSTDQEDDWVQYLAWDQADGHKLYLTLAGSRGFDQEQTLLGYTCVDQETYLAFVEVTIHGIGQMYQTDGKCPLWLRLCLAVDADSLELEWKLQAISTNHPHEFLGSRFKMVDSLQELERTSRLLKGADVRGTPTNVLQDGVVEEEDRPEDPDDYWGQYDQEEETESTREQGSDANSEDYYDRYATQVETAIQAPEVPQPDGDGARAEEDNARPALLPDIVHHAESSLRSLRRLCRAAGLADDQMYAIYRKVMDEPL</sequence>
<gene>
    <name evidence="2" type="ORF">TAPDE_004854</name>
</gene>
<dbReference type="AlphaFoldDB" id="R4XFF0"/>
<keyword evidence="3" id="KW-1185">Reference proteome</keyword>
<feature type="compositionally biased region" description="Acidic residues" evidence="1">
    <location>
        <begin position="141"/>
        <end position="164"/>
    </location>
</feature>
<proteinExistence type="predicted"/>
<dbReference type="Proteomes" id="UP000013776">
    <property type="component" value="Unassembled WGS sequence"/>
</dbReference>
<accession>R4XFF0</accession>
<dbReference type="EMBL" id="CAHR02000231">
    <property type="protein sequence ID" value="CCG84398.1"/>
    <property type="molecule type" value="Genomic_DNA"/>
</dbReference>
<organism evidence="2 3">
    <name type="scientific">Taphrina deformans (strain PYCC 5710 / ATCC 11124 / CBS 356.35 / IMI 108563 / JCM 9778 / NBRC 8474)</name>
    <name type="common">Peach leaf curl fungus</name>
    <name type="synonym">Lalaria deformans</name>
    <dbReference type="NCBI Taxonomy" id="1097556"/>
    <lineage>
        <taxon>Eukaryota</taxon>
        <taxon>Fungi</taxon>
        <taxon>Dikarya</taxon>
        <taxon>Ascomycota</taxon>
        <taxon>Taphrinomycotina</taxon>
        <taxon>Taphrinomycetes</taxon>
        <taxon>Taphrinales</taxon>
        <taxon>Taphrinaceae</taxon>
        <taxon>Taphrina</taxon>
    </lineage>
</organism>
<comment type="caution">
    <text evidence="2">The sequence shown here is derived from an EMBL/GenBank/DDBJ whole genome shotgun (WGS) entry which is preliminary data.</text>
</comment>